<name>A0ABP9HDR6_9ACTN</name>
<dbReference type="EMBL" id="BAABHS010000012">
    <property type="protein sequence ID" value="GAA4968759.1"/>
    <property type="molecule type" value="Genomic_DNA"/>
</dbReference>
<feature type="signal peptide" evidence="1">
    <location>
        <begin position="1"/>
        <end position="22"/>
    </location>
</feature>
<feature type="chain" id="PRO_5045157229" description="Lipoprotein" evidence="1">
    <location>
        <begin position="23"/>
        <end position="126"/>
    </location>
</feature>
<evidence type="ECO:0000256" key="1">
    <source>
        <dbReference type="SAM" id="SignalP"/>
    </source>
</evidence>
<dbReference type="RefSeq" id="WP_345676670.1">
    <property type="nucleotide sequence ID" value="NZ_BAABHS010000012.1"/>
</dbReference>
<protein>
    <recommendedName>
        <fullName evidence="4">Lipoprotein</fullName>
    </recommendedName>
</protein>
<gene>
    <name evidence="2" type="ORF">GCM10023205_37450</name>
</gene>
<evidence type="ECO:0008006" key="4">
    <source>
        <dbReference type="Google" id="ProtNLM"/>
    </source>
</evidence>
<keyword evidence="1" id="KW-0732">Signal</keyword>
<accession>A0ABP9HDR6</accession>
<dbReference type="PROSITE" id="PS51257">
    <property type="entry name" value="PROKAR_LIPOPROTEIN"/>
    <property type="match status" value="1"/>
</dbReference>
<organism evidence="2 3">
    <name type="scientific">Yinghuangia aomiensis</name>
    <dbReference type="NCBI Taxonomy" id="676205"/>
    <lineage>
        <taxon>Bacteria</taxon>
        <taxon>Bacillati</taxon>
        <taxon>Actinomycetota</taxon>
        <taxon>Actinomycetes</taxon>
        <taxon>Kitasatosporales</taxon>
        <taxon>Streptomycetaceae</taxon>
        <taxon>Yinghuangia</taxon>
    </lineage>
</organism>
<proteinExistence type="predicted"/>
<evidence type="ECO:0000313" key="3">
    <source>
        <dbReference type="Proteomes" id="UP001500466"/>
    </source>
</evidence>
<reference evidence="3" key="1">
    <citation type="journal article" date="2019" name="Int. J. Syst. Evol. Microbiol.">
        <title>The Global Catalogue of Microorganisms (GCM) 10K type strain sequencing project: providing services to taxonomists for standard genome sequencing and annotation.</title>
        <authorList>
            <consortium name="The Broad Institute Genomics Platform"/>
            <consortium name="The Broad Institute Genome Sequencing Center for Infectious Disease"/>
            <person name="Wu L."/>
            <person name="Ma J."/>
        </authorList>
    </citation>
    <scope>NUCLEOTIDE SEQUENCE [LARGE SCALE GENOMIC DNA]</scope>
    <source>
        <strain evidence="3">JCM 17986</strain>
    </source>
</reference>
<evidence type="ECO:0000313" key="2">
    <source>
        <dbReference type="EMBL" id="GAA4968759.1"/>
    </source>
</evidence>
<sequence>MRRIRGGAAALAMTAAAVAVLAGCSDGDSDGGSKASGRSDFATACSLVQQLPPRMPDLPPSGGQFGDYDRATNRLGAASLLAANAAADDPKHQPLADTLKHAQDAIARTFDIHQSEPDIAKARGMC</sequence>
<dbReference type="Proteomes" id="UP001500466">
    <property type="component" value="Unassembled WGS sequence"/>
</dbReference>
<keyword evidence="3" id="KW-1185">Reference proteome</keyword>
<comment type="caution">
    <text evidence="2">The sequence shown here is derived from an EMBL/GenBank/DDBJ whole genome shotgun (WGS) entry which is preliminary data.</text>
</comment>